<keyword evidence="2" id="KW-1185">Reference proteome</keyword>
<organism evidence="1 2">
    <name type="scientific">Xylaria curta</name>
    <dbReference type="NCBI Taxonomy" id="42375"/>
    <lineage>
        <taxon>Eukaryota</taxon>
        <taxon>Fungi</taxon>
        <taxon>Dikarya</taxon>
        <taxon>Ascomycota</taxon>
        <taxon>Pezizomycotina</taxon>
        <taxon>Sordariomycetes</taxon>
        <taxon>Xylariomycetidae</taxon>
        <taxon>Xylariales</taxon>
        <taxon>Xylariaceae</taxon>
        <taxon>Xylaria</taxon>
    </lineage>
</organism>
<protein>
    <submittedName>
        <fullName evidence="1">Uncharacterized protein</fullName>
    </submittedName>
</protein>
<sequence length="402" mass="45199">MSYPYDCRRSSENDLVPWLIWTIAIAFAYFETLVRCNDINLVQSQLQRMTELNKYIEEVSGQDPELVGFMLEGSLVLFNDIIVDMSEGNDPMINLLAKFNDPEASQCLIYQLRLLAVARLKGHSAQYQSWLDCSVDDFVNKTLLPVNREIDHMCVVLIHDILLSQANIVLDIAYLDRSDGTEVNVHRFPEEANRQDPSTLGPFIYLLYRPDHYDILYRDNQAHALPAPPVPAPLDIQINRVSPFSTNSSAYEGPVHALENSHFMDISPLAMIPGLASTSLSPFGSVSTWDSPSFASEVVSAPPPSQLSPPQQQPALHPVRFSKYNFPNLHSIPAESNSSHEPPFTTSTFKNSHFNTAHYNNLNFQPEMYQPDAEEEASSSGHSKSRGRKQSTENCPSIKKEK</sequence>
<accession>A0ACC1N2T3</accession>
<reference evidence="1" key="1">
    <citation type="submission" date="2022-10" db="EMBL/GenBank/DDBJ databases">
        <title>Genome Sequence of Xylaria curta.</title>
        <authorList>
            <person name="Buettner E."/>
        </authorList>
    </citation>
    <scope>NUCLEOTIDE SEQUENCE</scope>
    <source>
        <strain evidence="1">Babe10</strain>
    </source>
</reference>
<proteinExistence type="predicted"/>
<dbReference type="Proteomes" id="UP001143856">
    <property type="component" value="Unassembled WGS sequence"/>
</dbReference>
<dbReference type="EMBL" id="JAPDGR010002977">
    <property type="protein sequence ID" value="KAJ2973318.1"/>
    <property type="molecule type" value="Genomic_DNA"/>
</dbReference>
<evidence type="ECO:0000313" key="2">
    <source>
        <dbReference type="Proteomes" id="UP001143856"/>
    </source>
</evidence>
<name>A0ACC1N2T3_9PEZI</name>
<gene>
    <name evidence="1" type="ORF">NUW58_g8963</name>
</gene>
<comment type="caution">
    <text evidence="1">The sequence shown here is derived from an EMBL/GenBank/DDBJ whole genome shotgun (WGS) entry which is preliminary data.</text>
</comment>
<evidence type="ECO:0000313" key="1">
    <source>
        <dbReference type="EMBL" id="KAJ2973318.1"/>
    </source>
</evidence>